<dbReference type="Proteomes" id="UP000315434">
    <property type="component" value="Unassembled WGS sequence"/>
</dbReference>
<name>A0A546X6G4_RHIRH</name>
<comment type="caution">
    <text evidence="1">The sequence shown here is derived from an EMBL/GenBank/DDBJ whole genome shotgun (WGS) entry which is preliminary data.</text>
</comment>
<evidence type="ECO:0000313" key="2">
    <source>
        <dbReference type="Proteomes" id="UP000315434"/>
    </source>
</evidence>
<accession>A0A546X6G4</accession>
<dbReference type="AlphaFoldDB" id="A0A546X6G4"/>
<dbReference type="OrthoDB" id="581550at2"/>
<reference evidence="1 2" key="1">
    <citation type="journal article" date="2019" name="Appl. Microbiol. Biotechnol.">
        <title>Differential efficiency of wild type rhizogenic strains for rol gene transformation of plants.</title>
        <authorList>
            <person name="Desmet S."/>
            <person name="De Keyser E."/>
            <person name="Van Vaerenbergh J."/>
            <person name="Baeyen S."/>
            <person name="Van Huylenbroeck J."/>
            <person name="Geelen D."/>
            <person name="Dhooghe E."/>
        </authorList>
    </citation>
    <scope>NUCLEOTIDE SEQUENCE [LARGE SCALE GENOMIC DNA]</scope>
    <source>
        <strain evidence="1 2">GBBC3284</strain>
    </source>
</reference>
<sequence length="154" mass="18004">MGADISDSELRRVWNQKTIPVVLRRGGKGQRIRARLPYSQHNRLWLHHGQKLQPAWIEPLQCWELPKAWFNDFVTRALEKYRQLYVIQPYREQEKCSPSCMNAQHHECQCSCMGANHGAGNDGSWFEVSEAFATRWGDQHLACRLMTRKRADPV</sequence>
<dbReference type="EMBL" id="SGNY01000011">
    <property type="protein sequence ID" value="TRA96326.1"/>
    <property type="molecule type" value="Genomic_DNA"/>
</dbReference>
<dbReference type="RefSeq" id="WP_142843347.1">
    <property type="nucleotide sequence ID" value="NZ_JAPZAB010000011.1"/>
</dbReference>
<organism evidence="1 2">
    <name type="scientific">Rhizobium rhizogenes</name>
    <name type="common">Agrobacterium rhizogenes</name>
    <dbReference type="NCBI Taxonomy" id="359"/>
    <lineage>
        <taxon>Bacteria</taxon>
        <taxon>Pseudomonadati</taxon>
        <taxon>Pseudomonadota</taxon>
        <taxon>Alphaproteobacteria</taxon>
        <taxon>Hyphomicrobiales</taxon>
        <taxon>Rhizobiaceae</taxon>
        <taxon>Rhizobium/Agrobacterium group</taxon>
        <taxon>Rhizobium</taxon>
    </lineage>
</organism>
<gene>
    <name evidence="1" type="ORF">EXN68_24510</name>
</gene>
<evidence type="ECO:0000313" key="1">
    <source>
        <dbReference type="EMBL" id="TRA96326.1"/>
    </source>
</evidence>
<protein>
    <submittedName>
        <fullName evidence="1">Uncharacterized protein</fullName>
    </submittedName>
</protein>
<proteinExistence type="predicted"/>